<gene>
    <name evidence="1" type="ORF">INT47_001772</name>
</gene>
<reference evidence="1" key="1">
    <citation type="submission" date="2020-12" db="EMBL/GenBank/DDBJ databases">
        <title>Metabolic potential, ecology and presence of endohyphal bacteria is reflected in genomic diversity of Mucoromycotina.</title>
        <authorList>
            <person name="Muszewska A."/>
            <person name="Okrasinska A."/>
            <person name="Steczkiewicz K."/>
            <person name="Drgas O."/>
            <person name="Orlowska M."/>
            <person name="Perlinska-Lenart U."/>
            <person name="Aleksandrzak-Piekarczyk T."/>
            <person name="Szatraj K."/>
            <person name="Zielenkiewicz U."/>
            <person name="Pilsyk S."/>
            <person name="Malc E."/>
            <person name="Mieczkowski P."/>
            <person name="Kruszewska J.S."/>
            <person name="Biernat P."/>
            <person name="Pawlowska J."/>
        </authorList>
    </citation>
    <scope>NUCLEOTIDE SEQUENCE</scope>
    <source>
        <strain evidence="1">WA0000017839</strain>
    </source>
</reference>
<dbReference type="EMBL" id="JAEPRD010000006">
    <property type="protein sequence ID" value="KAG2212411.1"/>
    <property type="molecule type" value="Genomic_DNA"/>
</dbReference>
<evidence type="ECO:0000313" key="2">
    <source>
        <dbReference type="Proteomes" id="UP000603453"/>
    </source>
</evidence>
<comment type="caution">
    <text evidence="1">The sequence shown here is derived from an EMBL/GenBank/DDBJ whole genome shotgun (WGS) entry which is preliminary data.</text>
</comment>
<protein>
    <submittedName>
        <fullName evidence="1">Uncharacterized protein</fullName>
    </submittedName>
</protein>
<dbReference type="Proteomes" id="UP000603453">
    <property type="component" value="Unassembled WGS sequence"/>
</dbReference>
<accession>A0A8H7RJR9</accession>
<proteinExistence type="predicted"/>
<keyword evidence="2" id="KW-1185">Reference proteome</keyword>
<name>A0A8H7RJR9_9FUNG</name>
<dbReference type="AlphaFoldDB" id="A0A8H7RJR9"/>
<sequence>MGQYHTQDITLPEKPRGISKYNVYCQQEKEKLLSDAEHTELEATVETLEKRNQMEALINTGLTRREIWENLTGFLKALYRFHGTEFVGIFGKNKIWNHVS</sequence>
<organism evidence="1 2">
    <name type="scientific">Mucor saturninus</name>
    <dbReference type="NCBI Taxonomy" id="64648"/>
    <lineage>
        <taxon>Eukaryota</taxon>
        <taxon>Fungi</taxon>
        <taxon>Fungi incertae sedis</taxon>
        <taxon>Mucoromycota</taxon>
        <taxon>Mucoromycotina</taxon>
        <taxon>Mucoromycetes</taxon>
        <taxon>Mucorales</taxon>
        <taxon>Mucorineae</taxon>
        <taxon>Mucoraceae</taxon>
        <taxon>Mucor</taxon>
    </lineage>
</organism>
<evidence type="ECO:0000313" key="1">
    <source>
        <dbReference type="EMBL" id="KAG2212411.1"/>
    </source>
</evidence>